<reference evidence="2" key="1">
    <citation type="submission" date="2023-06" db="EMBL/GenBank/DDBJ databases">
        <authorList>
            <consortium name="Lawrence Berkeley National Laboratory"/>
            <person name="Ahrendt S."/>
            <person name="Sahu N."/>
            <person name="Indic B."/>
            <person name="Wong-Bajracharya J."/>
            <person name="Merenyi Z."/>
            <person name="Ke H.-M."/>
            <person name="Monk M."/>
            <person name="Kocsube S."/>
            <person name="Drula E."/>
            <person name="Lipzen A."/>
            <person name="Balint B."/>
            <person name="Henrissat B."/>
            <person name="Andreopoulos B."/>
            <person name="Martin F.M."/>
            <person name="Harder C.B."/>
            <person name="Rigling D."/>
            <person name="Ford K.L."/>
            <person name="Foster G.D."/>
            <person name="Pangilinan J."/>
            <person name="Papanicolaou A."/>
            <person name="Barry K."/>
            <person name="LaButti K."/>
            <person name="Viragh M."/>
            <person name="Koriabine M."/>
            <person name="Yan M."/>
            <person name="Riley R."/>
            <person name="Champramary S."/>
            <person name="Plett K.L."/>
            <person name="Tsai I.J."/>
            <person name="Slot J."/>
            <person name="Sipos G."/>
            <person name="Plett J."/>
            <person name="Nagy L.G."/>
            <person name="Grigoriev I.V."/>
        </authorList>
    </citation>
    <scope>NUCLEOTIDE SEQUENCE</scope>
    <source>
        <strain evidence="2">HWK02</strain>
    </source>
</reference>
<feature type="region of interest" description="Disordered" evidence="1">
    <location>
        <begin position="114"/>
        <end position="163"/>
    </location>
</feature>
<accession>A0AA39UZX0</accession>
<evidence type="ECO:0000313" key="3">
    <source>
        <dbReference type="Proteomes" id="UP001175228"/>
    </source>
</evidence>
<evidence type="ECO:0000313" key="2">
    <source>
        <dbReference type="EMBL" id="KAK0499920.1"/>
    </source>
</evidence>
<dbReference type="EMBL" id="JAUEPU010000008">
    <property type="protein sequence ID" value="KAK0499920.1"/>
    <property type="molecule type" value="Genomic_DNA"/>
</dbReference>
<keyword evidence="3" id="KW-1185">Reference proteome</keyword>
<dbReference type="Proteomes" id="UP001175228">
    <property type="component" value="Unassembled WGS sequence"/>
</dbReference>
<feature type="compositionally biased region" description="Acidic residues" evidence="1">
    <location>
        <begin position="695"/>
        <end position="708"/>
    </location>
</feature>
<feature type="compositionally biased region" description="Acidic residues" evidence="1">
    <location>
        <begin position="410"/>
        <end position="424"/>
    </location>
</feature>
<feature type="region of interest" description="Disordered" evidence="1">
    <location>
        <begin position="301"/>
        <end position="322"/>
    </location>
</feature>
<feature type="compositionally biased region" description="Basic and acidic residues" evidence="1">
    <location>
        <begin position="131"/>
        <end position="162"/>
    </location>
</feature>
<dbReference type="AlphaFoldDB" id="A0AA39UZX0"/>
<gene>
    <name evidence="2" type="ORF">EDD18DRAFT_1348723</name>
</gene>
<proteinExistence type="predicted"/>
<feature type="region of interest" description="Disordered" evidence="1">
    <location>
        <begin position="338"/>
        <end position="378"/>
    </location>
</feature>
<protein>
    <submittedName>
        <fullName evidence="2">Uncharacterized protein</fullName>
    </submittedName>
</protein>
<comment type="caution">
    <text evidence="2">The sequence shown here is derived from an EMBL/GenBank/DDBJ whole genome shotgun (WGS) entry which is preliminary data.</text>
</comment>
<name>A0AA39UZX0_9AGAR</name>
<sequence length="721" mass="78681">MGEPVVRQDPASLCAESDLRYVEAALHLEDLVKSPPPRRHSHKIDAWLRDALVFWEVCCNNRKPAGIVKAVFHKLEYSVIMAVSNINPDWVKKSSSAYNELGWRGNAYEVDITPIPNDLDSSSEEDFDVEDTNKAPEDEKEESEQRDVEKDEGSGDNDHEETIVTVTSTRPSIVSTAGASPIRPAVGISDTHNLPASSSRNSSFVQQMLETNPVLLPVSPSKLPSSVPTISTVVMDTEPFPGLSTTISPQKGLVLVMKPHPRMITNHPRVPTAEVSVVPSNISGSTSFDLWFIPDPESPLHRKQVSPFKTGPPVSAKKSPKKVYGLRTVNAASRLQILPGPDPLQQEERSLSESFPVDEGPINSSAIPTKQGEGVSTASFQVSTGISPSLMDNLIDFEEDVLPPPPVQESLDDGDGPPSPQDDEVMNLELTIEQPTTVGVPSPPPRQPLLTEELLENIHHPHRARWSPPSRSAPKNPKPLANPIKKRLQKLAQDKEHRRLQEEAQNSVDSTTTKKHRAPPVSVDTIEEPILKKPRMLVPSENDEVRPTPAVRKRGPGPTKLPLVALGVGGGGFGEVPKGVFKAVVNGITHIGVLEVEADYGQFVRVDGRLWNKDVAAFVGEWYSQPLFFFAESAPGLDSSFRVMEECALSITSKTRQFMAGLDVLNDANAILQQLSRLRSDSPSTSRVTILQDDLNVDDEDSVNDLEDSAGPSGEQSSTSN</sequence>
<organism evidence="2 3">
    <name type="scientific">Armillaria luteobubalina</name>
    <dbReference type="NCBI Taxonomy" id="153913"/>
    <lineage>
        <taxon>Eukaryota</taxon>
        <taxon>Fungi</taxon>
        <taxon>Dikarya</taxon>
        <taxon>Basidiomycota</taxon>
        <taxon>Agaricomycotina</taxon>
        <taxon>Agaricomycetes</taxon>
        <taxon>Agaricomycetidae</taxon>
        <taxon>Agaricales</taxon>
        <taxon>Marasmiineae</taxon>
        <taxon>Physalacriaceae</taxon>
        <taxon>Armillaria</taxon>
    </lineage>
</organism>
<evidence type="ECO:0000256" key="1">
    <source>
        <dbReference type="SAM" id="MobiDB-lite"/>
    </source>
</evidence>
<feature type="compositionally biased region" description="Polar residues" evidence="1">
    <location>
        <begin position="362"/>
        <end position="378"/>
    </location>
</feature>
<feature type="region of interest" description="Disordered" evidence="1">
    <location>
        <begin position="461"/>
        <end position="521"/>
    </location>
</feature>
<feature type="region of interest" description="Disordered" evidence="1">
    <location>
        <begin position="399"/>
        <end position="424"/>
    </location>
</feature>
<feature type="region of interest" description="Disordered" evidence="1">
    <location>
        <begin position="692"/>
        <end position="721"/>
    </location>
</feature>
<feature type="compositionally biased region" description="Basic and acidic residues" evidence="1">
    <location>
        <begin position="492"/>
        <end position="502"/>
    </location>
</feature>
<feature type="compositionally biased region" description="Acidic residues" evidence="1">
    <location>
        <begin position="121"/>
        <end position="130"/>
    </location>
</feature>